<dbReference type="Gene3D" id="3.40.50.2300">
    <property type="match status" value="1"/>
</dbReference>
<evidence type="ECO:0000256" key="1">
    <source>
        <dbReference type="PROSITE-ProRule" id="PRU00169"/>
    </source>
</evidence>
<sequence>MTNPRILLVEDSRDDAELVRLADQSLHLHSELVVAEDGEAALDYLFRAEADPPAVVILDLRLPGMGGLEVLRTMRSRPQTRRIPVVILTGSERDEDVLAGYDLGANSFVRKPHEFEAFRALITHLEHYWVMTNLRPPV</sequence>
<dbReference type="Proteomes" id="UP000078428">
    <property type="component" value="Unassembled WGS sequence"/>
</dbReference>
<keyword evidence="1" id="KW-0597">Phosphoprotein</keyword>
<gene>
    <name evidence="3" type="ORF">A6A04_09125</name>
</gene>
<evidence type="ECO:0000313" key="4">
    <source>
        <dbReference type="Proteomes" id="UP000078428"/>
    </source>
</evidence>
<dbReference type="InterPro" id="IPR052893">
    <property type="entry name" value="TCS_response_regulator"/>
</dbReference>
<keyword evidence="4" id="KW-1185">Reference proteome</keyword>
<dbReference type="PANTHER" id="PTHR44520">
    <property type="entry name" value="RESPONSE REGULATOR RCP1-RELATED"/>
    <property type="match status" value="1"/>
</dbReference>
<dbReference type="InterPro" id="IPR011006">
    <property type="entry name" value="CheY-like_superfamily"/>
</dbReference>
<protein>
    <recommendedName>
        <fullName evidence="2">Response regulatory domain-containing protein</fullName>
    </recommendedName>
</protein>
<evidence type="ECO:0000259" key="2">
    <source>
        <dbReference type="PROSITE" id="PS50110"/>
    </source>
</evidence>
<reference evidence="3 4" key="1">
    <citation type="submission" date="2016-04" db="EMBL/GenBank/DDBJ databases">
        <title>Draft genome sequence of freshwater magnetotactic bacteria Magnetospirillum marisnigri SP-1 and Magnetospirillum moscoviense BB-1.</title>
        <authorList>
            <person name="Koziaeva V."/>
            <person name="Dziuba M.V."/>
            <person name="Ivanov T.M."/>
            <person name="Kuznetsov B."/>
            <person name="Grouzdev D.S."/>
        </authorList>
    </citation>
    <scope>NUCLEOTIDE SEQUENCE [LARGE SCALE GENOMIC DNA]</scope>
    <source>
        <strain evidence="3 4">SP-1</strain>
    </source>
</reference>
<dbReference type="InterPro" id="IPR001789">
    <property type="entry name" value="Sig_transdc_resp-reg_receiver"/>
</dbReference>
<feature type="modified residue" description="4-aspartylphosphate" evidence="1">
    <location>
        <position position="59"/>
    </location>
</feature>
<proteinExistence type="predicted"/>
<dbReference type="SMART" id="SM00448">
    <property type="entry name" value="REC"/>
    <property type="match status" value="1"/>
</dbReference>
<dbReference type="EMBL" id="LWQT01000120">
    <property type="protein sequence ID" value="OAN44031.1"/>
    <property type="molecule type" value="Genomic_DNA"/>
</dbReference>
<dbReference type="PROSITE" id="PS50110">
    <property type="entry name" value="RESPONSE_REGULATORY"/>
    <property type="match status" value="1"/>
</dbReference>
<dbReference type="PANTHER" id="PTHR44520:SF1">
    <property type="entry name" value="TWO-COMPONENT SYSTEM REGULATORY PROTEIN"/>
    <property type="match status" value="1"/>
</dbReference>
<organism evidence="3 4">
    <name type="scientific">Paramagnetospirillum marisnigri</name>
    <dbReference type="NCBI Taxonomy" id="1285242"/>
    <lineage>
        <taxon>Bacteria</taxon>
        <taxon>Pseudomonadati</taxon>
        <taxon>Pseudomonadota</taxon>
        <taxon>Alphaproteobacteria</taxon>
        <taxon>Rhodospirillales</taxon>
        <taxon>Magnetospirillaceae</taxon>
        <taxon>Paramagnetospirillum</taxon>
    </lineage>
</organism>
<dbReference type="RefSeq" id="WP_068495823.1">
    <property type="nucleotide sequence ID" value="NZ_LWQT01000120.1"/>
</dbReference>
<evidence type="ECO:0000313" key="3">
    <source>
        <dbReference type="EMBL" id="OAN44031.1"/>
    </source>
</evidence>
<dbReference type="Pfam" id="PF00072">
    <property type="entry name" value="Response_reg"/>
    <property type="match status" value="1"/>
</dbReference>
<dbReference type="GO" id="GO:0000160">
    <property type="term" value="P:phosphorelay signal transduction system"/>
    <property type="evidence" value="ECO:0007669"/>
    <property type="project" value="InterPro"/>
</dbReference>
<feature type="domain" description="Response regulatory" evidence="2">
    <location>
        <begin position="5"/>
        <end position="126"/>
    </location>
</feature>
<dbReference type="SUPFAM" id="SSF52172">
    <property type="entry name" value="CheY-like"/>
    <property type="match status" value="1"/>
</dbReference>
<dbReference type="OrthoDB" id="9793549at2"/>
<name>A0A178M5K5_9PROT</name>
<dbReference type="CDD" id="cd17557">
    <property type="entry name" value="REC_Rcp-like"/>
    <property type="match status" value="1"/>
</dbReference>
<dbReference type="STRING" id="1285242.A6A04_09125"/>
<accession>A0A178M5K5</accession>
<comment type="caution">
    <text evidence="3">The sequence shown here is derived from an EMBL/GenBank/DDBJ whole genome shotgun (WGS) entry which is preliminary data.</text>
</comment>
<dbReference type="AlphaFoldDB" id="A0A178M5K5"/>